<dbReference type="Proteomes" id="UP000519004">
    <property type="component" value="Unassembled WGS sequence"/>
</dbReference>
<feature type="transmembrane region" description="Helical" evidence="1">
    <location>
        <begin position="247"/>
        <end position="269"/>
    </location>
</feature>
<organism evidence="2 3">
    <name type="scientific">Rehaibacterium terrae</name>
    <dbReference type="NCBI Taxonomy" id="1341696"/>
    <lineage>
        <taxon>Bacteria</taxon>
        <taxon>Pseudomonadati</taxon>
        <taxon>Pseudomonadota</taxon>
        <taxon>Gammaproteobacteria</taxon>
        <taxon>Lysobacterales</taxon>
        <taxon>Lysobacteraceae</taxon>
        <taxon>Rehaibacterium</taxon>
    </lineage>
</organism>
<keyword evidence="1" id="KW-0472">Membrane</keyword>
<reference evidence="2 3" key="1">
    <citation type="submission" date="2020-08" db="EMBL/GenBank/DDBJ databases">
        <title>Genomic Encyclopedia of Type Strains, Phase IV (KMG-IV): sequencing the most valuable type-strain genomes for metagenomic binning, comparative biology and taxonomic classification.</title>
        <authorList>
            <person name="Goeker M."/>
        </authorList>
    </citation>
    <scope>NUCLEOTIDE SEQUENCE [LARGE SCALE GENOMIC DNA]</scope>
    <source>
        <strain evidence="2 3">DSM 25897</strain>
    </source>
</reference>
<name>A0A7W7Y1J4_9GAMM</name>
<keyword evidence="1" id="KW-1133">Transmembrane helix</keyword>
<keyword evidence="1" id="KW-0812">Transmembrane</keyword>
<accession>A0A7W7Y1J4</accession>
<feature type="transmembrane region" description="Helical" evidence="1">
    <location>
        <begin position="347"/>
        <end position="366"/>
    </location>
</feature>
<feature type="transmembrane region" description="Helical" evidence="1">
    <location>
        <begin position="158"/>
        <end position="177"/>
    </location>
</feature>
<evidence type="ECO:0000256" key="1">
    <source>
        <dbReference type="SAM" id="Phobius"/>
    </source>
</evidence>
<dbReference type="Pfam" id="PF05940">
    <property type="entry name" value="NnrS"/>
    <property type="match status" value="1"/>
</dbReference>
<feature type="transmembrane region" description="Helical" evidence="1">
    <location>
        <begin position="64"/>
        <end position="84"/>
    </location>
</feature>
<evidence type="ECO:0000313" key="2">
    <source>
        <dbReference type="EMBL" id="MBB5016404.1"/>
    </source>
</evidence>
<feature type="transmembrane region" description="Helical" evidence="1">
    <location>
        <begin position="183"/>
        <end position="203"/>
    </location>
</feature>
<feature type="transmembrane region" description="Helical" evidence="1">
    <location>
        <begin position="96"/>
        <end position="117"/>
    </location>
</feature>
<feature type="transmembrane region" description="Helical" evidence="1">
    <location>
        <begin position="276"/>
        <end position="295"/>
    </location>
</feature>
<dbReference type="EMBL" id="JACHHX010000019">
    <property type="protein sequence ID" value="MBB5016404.1"/>
    <property type="molecule type" value="Genomic_DNA"/>
</dbReference>
<proteinExistence type="predicted"/>
<dbReference type="InterPro" id="IPR010266">
    <property type="entry name" value="NnrS"/>
</dbReference>
<comment type="caution">
    <text evidence="2">The sequence shown here is derived from an EMBL/GenBank/DDBJ whole genome shotgun (WGS) entry which is preliminary data.</text>
</comment>
<protein>
    <submittedName>
        <fullName evidence="2">Uncharacterized protein involved in response to NO</fullName>
    </submittedName>
</protein>
<evidence type="ECO:0000313" key="3">
    <source>
        <dbReference type="Proteomes" id="UP000519004"/>
    </source>
</evidence>
<sequence length="408" mass="45013">MNTMAYSLPFSPRLLAAAPHRLLFFVGAANVLLAMGWWALWLAAARWQVLPMPQPPIPAGWGHAFVMTYQVLTPFIFGFLLTVFPRWMGLPALTRWHYVPVGLGLFGGQLLTLAGLWGHPHLLHVGVVFTLAGWVAGMCFLFGVLWRENGRTWHALSAFAALGLGLVGLMLFAGWLHGAEARWVFASFKLGMLGLLLPIYFTVCHRMLPFFAGCVLPGYRSFRPMWMLGAFWALALLHLALELAHGYAWLWLADLPLAALAATLLWRWWPRAPMPGLLRVLFIGFAWLPLAMLLYSAQSLWFLASGEFALGRAPVHALAVGFFGSLLVAMVTRVTQGHSGRPLEMPATAWFAFAAVQVLALMRIVGEVLPDYGAWQALAAAGWLLAFAPWVLRSLGIYLSPRTDGKAG</sequence>
<dbReference type="AlphaFoldDB" id="A0A7W7Y1J4"/>
<feature type="transmembrane region" description="Helical" evidence="1">
    <location>
        <begin position="372"/>
        <end position="392"/>
    </location>
</feature>
<feature type="transmembrane region" description="Helical" evidence="1">
    <location>
        <begin position="21"/>
        <end position="44"/>
    </location>
</feature>
<feature type="transmembrane region" description="Helical" evidence="1">
    <location>
        <begin position="224"/>
        <end position="241"/>
    </location>
</feature>
<feature type="transmembrane region" description="Helical" evidence="1">
    <location>
        <begin position="123"/>
        <end position="146"/>
    </location>
</feature>
<keyword evidence="3" id="KW-1185">Reference proteome</keyword>
<dbReference type="RefSeq" id="WP_246417322.1">
    <property type="nucleotide sequence ID" value="NZ_JACHHX010000019.1"/>
</dbReference>
<feature type="transmembrane region" description="Helical" evidence="1">
    <location>
        <begin position="315"/>
        <end position="335"/>
    </location>
</feature>
<gene>
    <name evidence="2" type="ORF">HNQ58_002319</name>
</gene>